<reference evidence="11" key="1">
    <citation type="submission" date="2020-03" db="EMBL/GenBank/DDBJ databases">
        <title>The deep terrestrial virosphere.</title>
        <authorList>
            <person name="Holmfeldt K."/>
            <person name="Nilsson E."/>
            <person name="Simone D."/>
            <person name="Lopez-Fernandez M."/>
            <person name="Wu X."/>
            <person name="de Brujin I."/>
            <person name="Lundin D."/>
            <person name="Andersson A."/>
            <person name="Bertilsson S."/>
            <person name="Dopson M."/>
        </authorList>
    </citation>
    <scope>NUCLEOTIDE SEQUENCE</scope>
    <source>
        <strain evidence="11">MM415A00925</strain>
        <strain evidence="10">MM415B01408</strain>
    </source>
</reference>
<keyword evidence="3 11" id="KW-0489">Methyltransferase</keyword>
<keyword evidence="5" id="KW-0949">S-adenosyl-L-methionine</keyword>
<dbReference type="GO" id="GO:0009307">
    <property type="term" value="P:DNA restriction-modification system"/>
    <property type="evidence" value="ECO:0007669"/>
    <property type="project" value="UniProtKB-KW"/>
</dbReference>
<dbReference type="EMBL" id="MT142373">
    <property type="protein sequence ID" value="QJA79226.1"/>
    <property type="molecule type" value="Genomic_DNA"/>
</dbReference>
<dbReference type="Gene3D" id="3.40.50.150">
    <property type="entry name" value="Vaccinia Virus protein VP39"/>
    <property type="match status" value="2"/>
</dbReference>
<keyword evidence="7" id="KW-0238">DNA-binding</keyword>
<accession>A0A6M3KBL0</accession>
<evidence type="ECO:0000256" key="7">
    <source>
        <dbReference type="ARBA" id="ARBA00023125"/>
    </source>
</evidence>
<comment type="catalytic activity">
    <reaction evidence="8">
        <text>a 2'-deoxycytidine in DNA + S-adenosyl-L-methionine = an N(4)-methyl-2'-deoxycytidine in DNA + S-adenosyl-L-homocysteine + H(+)</text>
        <dbReference type="Rhea" id="RHEA:16857"/>
        <dbReference type="Rhea" id="RHEA-COMP:11369"/>
        <dbReference type="Rhea" id="RHEA-COMP:13674"/>
        <dbReference type="ChEBI" id="CHEBI:15378"/>
        <dbReference type="ChEBI" id="CHEBI:57856"/>
        <dbReference type="ChEBI" id="CHEBI:59789"/>
        <dbReference type="ChEBI" id="CHEBI:85452"/>
        <dbReference type="ChEBI" id="CHEBI:137933"/>
        <dbReference type="EC" id="2.1.1.113"/>
    </reaction>
</comment>
<evidence type="ECO:0000256" key="6">
    <source>
        <dbReference type="ARBA" id="ARBA00022747"/>
    </source>
</evidence>
<evidence type="ECO:0000256" key="4">
    <source>
        <dbReference type="ARBA" id="ARBA00022679"/>
    </source>
</evidence>
<evidence type="ECO:0000256" key="5">
    <source>
        <dbReference type="ARBA" id="ARBA00022691"/>
    </source>
</evidence>
<dbReference type="SUPFAM" id="SSF53335">
    <property type="entry name" value="S-adenosyl-L-methionine-dependent methyltransferases"/>
    <property type="match status" value="2"/>
</dbReference>
<proteinExistence type="inferred from homology"/>
<evidence type="ECO:0000313" key="10">
    <source>
        <dbReference type="EMBL" id="QJA58750.1"/>
    </source>
</evidence>
<dbReference type="GO" id="GO:0008170">
    <property type="term" value="F:N-methyltransferase activity"/>
    <property type="evidence" value="ECO:0007669"/>
    <property type="project" value="InterPro"/>
</dbReference>
<evidence type="ECO:0000256" key="3">
    <source>
        <dbReference type="ARBA" id="ARBA00022603"/>
    </source>
</evidence>
<gene>
    <name evidence="11" type="ORF">MM415A00925_0002</name>
    <name evidence="10" type="ORF">MM415B01408_0004</name>
</gene>
<dbReference type="EC" id="2.1.1.113" evidence="2"/>
<dbReference type="EMBL" id="MT141338">
    <property type="protein sequence ID" value="QJA58750.1"/>
    <property type="molecule type" value="Genomic_DNA"/>
</dbReference>
<dbReference type="AlphaFoldDB" id="A0A6M3KBL0"/>
<keyword evidence="6" id="KW-0680">Restriction system</keyword>
<dbReference type="GO" id="GO:0015667">
    <property type="term" value="F:site-specific DNA-methyltransferase (cytosine-N4-specific) activity"/>
    <property type="evidence" value="ECO:0007669"/>
    <property type="project" value="UniProtKB-EC"/>
</dbReference>
<dbReference type="GO" id="GO:0032259">
    <property type="term" value="P:methylation"/>
    <property type="evidence" value="ECO:0007669"/>
    <property type="project" value="UniProtKB-KW"/>
</dbReference>
<dbReference type="InterPro" id="IPR017985">
    <property type="entry name" value="MeTrfase_CN4_CS"/>
</dbReference>
<name>A0A6M3KBL0_9ZZZZ</name>
<comment type="similarity">
    <text evidence="1">Belongs to the N(4)/N(6)-methyltransferase family. N(4) subfamily.</text>
</comment>
<evidence type="ECO:0000313" key="11">
    <source>
        <dbReference type="EMBL" id="QJA79226.1"/>
    </source>
</evidence>
<feature type="domain" description="DNA methylase N-4/N-6" evidence="9">
    <location>
        <begin position="197"/>
        <end position="318"/>
    </location>
</feature>
<dbReference type="Pfam" id="PF01555">
    <property type="entry name" value="N6_N4_Mtase"/>
    <property type="match status" value="2"/>
</dbReference>
<sequence>MLIQRRLKHKGTGGKNTESLAKSRKIRGDFISRFGYVPYSVLKRIANDKAIDYSAKDRAYTKVSHEVLSKKDGLTDKQSQKAFETAYRGVRSSNKGQVMALSRFPQNVGKVLTRFYCPKGGVIYDPFAGHNSRMQLCYELGRNYHGFDVSIQFMKANIRIRQQLYRMWKGTLIPNDCWIKLELKSSHWTGLPAGYADFTITSPPYWDIEWYGDERDQLGRAKTYDEFLCSISEHIKENYRVLKGGAYSCWCINDFRKSGEYYMYHSDIANLGISVGFKIAAIYIIDLGIPAQNAFIQTIERNKVFPKGHEYCVVFKKGG</sequence>
<evidence type="ECO:0000259" key="9">
    <source>
        <dbReference type="Pfam" id="PF01555"/>
    </source>
</evidence>
<feature type="domain" description="DNA methylase N-4/N-6" evidence="9">
    <location>
        <begin position="53"/>
        <end position="156"/>
    </location>
</feature>
<protein>
    <recommendedName>
        <fullName evidence="2">site-specific DNA-methyltransferase (cytosine-N(4)-specific)</fullName>
        <ecNumber evidence="2">2.1.1.113</ecNumber>
    </recommendedName>
</protein>
<dbReference type="InterPro" id="IPR002941">
    <property type="entry name" value="DNA_methylase_N4/N6"/>
</dbReference>
<evidence type="ECO:0000256" key="1">
    <source>
        <dbReference type="ARBA" id="ARBA00010203"/>
    </source>
</evidence>
<dbReference type="InterPro" id="IPR029063">
    <property type="entry name" value="SAM-dependent_MTases_sf"/>
</dbReference>
<evidence type="ECO:0000256" key="8">
    <source>
        <dbReference type="ARBA" id="ARBA00049120"/>
    </source>
</evidence>
<evidence type="ECO:0000256" key="2">
    <source>
        <dbReference type="ARBA" id="ARBA00012185"/>
    </source>
</evidence>
<keyword evidence="4 11" id="KW-0808">Transferase</keyword>
<dbReference type="PROSITE" id="PS00093">
    <property type="entry name" value="N4_MTASE"/>
    <property type="match status" value="1"/>
</dbReference>
<dbReference type="GO" id="GO:0003677">
    <property type="term" value="F:DNA binding"/>
    <property type="evidence" value="ECO:0007669"/>
    <property type="project" value="UniProtKB-KW"/>
</dbReference>
<organism evidence="11">
    <name type="scientific">viral metagenome</name>
    <dbReference type="NCBI Taxonomy" id="1070528"/>
    <lineage>
        <taxon>unclassified sequences</taxon>
        <taxon>metagenomes</taxon>
        <taxon>organismal metagenomes</taxon>
    </lineage>
</organism>